<dbReference type="PANTHER" id="PTHR37984:SF5">
    <property type="entry name" value="PROTEIN NYNRIN-LIKE"/>
    <property type="match status" value="1"/>
</dbReference>
<keyword evidence="4" id="KW-0255">Endonuclease</keyword>
<evidence type="ECO:0000256" key="4">
    <source>
        <dbReference type="ARBA" id="ARBA00022759"/>
    </source>
</evidence>
<dbReference type="InterPro" id="IPR050951">
    <property type="entry name" value="Retrovirus_Pol_polyprotein"/>
</dbReference>
<proteinExistence type="predicted"/>
<dbReference type="GO" id="GO:0006508">
    <property type="term" value="P:proteolysis"/>
    <property type="evidence" value="ECO:0007669"/>
    <property type="project" value="InterPro"/>
</dbReference>
<keyword evidence="1" id="KW-0808">Transferase</keyword>
<dbReference type="GO" id="GO:0016779">
    <property type="term" value="F:nucleotidyltransferase activity"/>
    <property type="evidence" value="ECO:0007669"/>
    <property type="project" value="UniProtKB-KW"/>
</dbReference>
<feature type="domain" description="Peptidase A2" evidence="7">
    <location>
        <begin position="350"/>
        <end position="389"/>
    </location>
</feature>
<evidence type="ECO:0000259" key="7">
    <source>
        <dbReference type="PROSITE" id="PS50175"/>
    </source>
</evidence>
<feature type="non-terminal residue" evidence="8">
    <location>
        <position position="722"/>
    </location>
</feature>
<dbReference type="GO" id="GO:0004190">
    <property type="term" value="F:aspartic-type endopeptidase activity"/>
    <property type="evidence" value="ECO:0007669"/>
    <property type="project" value="InterPro"/>
</dbReference>
<gene>
    <name evidence="8" type="ORF">PACLA_8A001714</name>
</gene>
<feature type="compositionally biased region" description="Basic residues" evidence="6">
    <location>
        <begin position="634"/>
        <end position="649"/>
    </location>
</feature>
<evidence type="ECO:0000256" key="2">
    <source>
        <dbReference type="ARBA" id="ARBA00022695"/>
    </source>
</evidence>
<dbReference type="Gene3D" id="2.40.70.10">
    <property type="entry name" value="Acid Proteases"/>
    <property type="match status" value="1"/>
</dbReference>
<keyword evidence="3" id="KW-0540">Nuclease</keyword>
<feature type="compositionally biased region" description="Basic and acidic residues" evidence="6">
    <location>
        <begin position="309"/>
        <end position="321"/>
    </location>
</feature>
<dbReference type="PROSITE" id="PS50175">
    <property type="entry name" value="ASP_PROT_RETROV"/>
    <property type="match status" value="1"/>
</dbReference>
<organism evidence="8 9">
    <name type="scientific">Paramuricea clavata</name>
    <name type="common">Red gorgonian</name>
    <name type="synonym">Violescent sea-whip</name>
    <dbReference type="NCBI Taxonomy" id="317549"/>
    <lineage>
        <taxon>Eukaryota</taxon>
        <taxon>Metazoa</taxon>
        <taxon>Cnidaria</taxon>
        <taxon>Anthozoa</taxon>
        <taxon>Octocorallia</taxon>
        <taxon>Malacalcyonacea</taxon>
        <taxon>Plexauridae</taxon>
        <taxon>Paramuricea</taxon>
    </lineage>
</organism>
<dbReference type="AlphaFoldDB" id="A0A6S7IWI2"/>
<evidence type="ECO:0000256" key="5">
    <source>
        <dbReference type="ARBA" id="ARBA00022801"/>
    </source>
</evidence>
<dbReference type="EMBL" id="CACRXK020012654">
    <property type="protein sequence ID" value="CAB4023745.1"/>
    <property type="molecule type" value="Genomic_DNA"/>
</dbReference>
<keyword evidence="2" id="KW-0548">Nucleotidyltransferase</keyword>
<dbReference type="SUPFAM" id="SSF50630">
    <property type="entry name" value="Acid proteases"/>
    <property type="match status" value="1"/>
</dbReference>
<keyword evidence="5" id="KW-0378">Hydrolase</keyword>
<keyword evidence="9" id="KW-1185">Reference proteome</keyword>
<dbReference type="GO" id="GO:0004519">
    <property type="term" value="F:endonuclease activity"/>
    <property type="evidence" value="ECO:0007669"/>
    <property type="project" value="UniProtKB-KW"/>
</dbReference>
<dbReference type="Proteomes" id="UP001152795">
    <property type="component" value="Unassembled WGS sequence"/>
</dbReference>
<dbReference type="InterPro" id="IPR001995">
    <property type="entry name" value="Peptidase_A2_cat"/>
</dbReference>
<name>A0A6S7IWI2_PARCT</name>
<sequence>MPTDEKPIETKLRATFGATVTPDEFEKFEAAWTVAKRANTNTSATNKPVRWSSPEGRANMLLAQLTDSVLVWAIRQPNEVQSNDTELLKALREKYAKIKSQEAYQQDWANISQQPGEKFDDYYNRLEVAYDNAYRDPEFRDAKVKSRLLAEKFRDSIRDIRARESILDKGILDDTGKLKDSVVIIGIAKRATEVGDLLKSGATVAQLSPPNQTELESMISKAVVAALQQKRPSPPYQGHSGNTPSKFWHCHYCNTTNHPGAEGGGCGTSPIPPVPNKESKEKPCQQTDDGLGTVEELKAMQRGRQTKLSRGDSEMDGPYERRNETIKHLRGVLKRSPFVRARWGIGSKEVSLLLDTGAEVSLVDESVLTNDERKTMKEPDTKPPQGVSGEVINIVGTLTKTVRVGGQVVRNHKFFVVKNCIVKYLAGIDFIFRLGRATCDPKRGQLYIHETGQSTKLETMYRPESGINRGAACDVLVKEDVIVEPGKECLVKCVADKAFRGLDYMAAPNTSPGDELIRPACCIVRVDMNRELWLRVINVNKVSETLRKGEKIALLDPEFETTFPGQHMKTKPTDRVTGYKGDERLDSRKQKEVDKLLTEFSDVFWKPGDRLPSVQGLGKHCIRLKPDARPVGMRPRRLSPKERKKRTKTAMKRPFEIGEGVRTRLTATERNKLGGKKLADLKSKRFIVLERHGNTYKLQEENNPSGRVKQRHFNELEPAPPQ</sequence>
<reference evidence="8" key="1">
    <citation type="submission" date="2020-04" db="EMBL/GenBank/DDBJ databases">
        <authorList>
            <person name="Alioto T."/>
            <person name="Alioto T."/>
            <person name="Gomez Garrido J."/>
        </authorList>
    </citation>
    <scope>NUCLEOTIDE SEQUENCE</scope>
    <source>
        <strain evidence="8">A484AB</strain>
    </source>
</reference>
<feature type="region of interest" description="Disordered" evidence="6">
    <location>
        <begin position="260"/>
        <end position="321"/>
    </location>
</feature>
<comment type="caution">
    <text evidence="8">The sequence shown here is derived from an EMBL/GenBank/DDBJ whole genome shotgun (WGS) entry which is preliminary data.</text>
</comment>
<protein>
    <submittedName>
        <fullName evidence="8">Retrovirus-related Pol poly from transposon, partial</fullName>
    </submittedName>
</protein>
<feature type="region of interest" description="Disordered" evidence="6">
    <location>
        <begin position="630"/>
        <end position="649"/>
    </location>
</feature>
<dbReference type="CDD" id="cd00303">
    <property type="entry name" value="retropepsin_like"/>
    <property type="match status" value="1"/>
</dbReference>
<accession>A0A6S7IWI2</accession>
<evidence type="ECO:0000256" key="3">
    <source>
        <dbReference type="ARBA" id="ARBA00022722"/>
    </source>
</evidence>
<dbReference type="PANTHER" id="PTHR37984">
    <property type="entry name" value="PROTEIN CBG26694"/>
    <property type="match status" value="1"/>
</dbReference>
<dbReference type="SUPFAM" id="SSF47353">
    <property type="entry name" value="Retrovirus capsid dimerization domain-like"/>
    <property type="match status" value="1"/>
</dbReference>
<feature type="region of interest" description="Disordered" evidence="6">
    <location>
        <begin position="697"/>
        <end position="722"/>
    </location>
</feature>
<evidence type="ECO:0000313" key="9">
    <source>
        <dbReference type="Proteomes" id="UP001152795"/>
    </source>
</evidence>
<dbReference type="InterPro" id="IPR001969">
    <property type="entry name" value="Aspartic_peptidase_AS"/>
</dbReference>
<evidence type="ECO:0000313" key="8">
    <source>
        <dbReference type="EMBL" id="CAB4023745.1"/>
    </source>
</evidence>
<dbReference type="InterPro" id="IPR021109">
    <property type="entry name" value="Peptidase_aspartic_dom_sf"/>
</dbReference>
<evidence type="ECO:0000256" key="1">
    <source>
        <dbReference type="ARBA" id="ARBA00022679"/>
    </source>
</evidence>
<dbReference type="PROSITE" id="PS00141">
    <property type="entry name" value="ASP_PROTEASE"/>
    <property type="match status" value="1"/>
</dbReference>
<evidence type="ECO:0000256" key="6">
    <source>
        <dbReference type="SAM" id="MobiDB-lite"/>
    </source>
</evidence>
<dbReference type="Pfam" id="PF13650">
    <property type="entry name" value="Asp_protease_2"/>
    <property type="match status" value="1"/>
</dbReference>